<reference evidence="2 3" key="1">
    <citation type="submission" date="2023-04" db="EMBL/GenBank/DDBJ databases">
        <title>Neorhizobium petrolearium OS53, complete genome.</title>
        <authorList>
            <person name="Yu T."/>
        </authorList>
    </citation>
    <scope>NUCLEOTIDE SEQUENCE [LARGE SCALE GENOMIC DNA]</scope>
    <source>
        <strain evidence="2 3">OS53</strain>
    </source>
</reference>
<accession>A0ABY8M2E0</accession>
<name>A0ABY8M2E0_9HYPH</name>
<organism evidence="2 3">
    <name type="scientific">Neorhizobium petrolearium</name>
    <dbReference type="NCBI Taxonomy" id="515361"/>
    <lineage>
        <taxon>Bacteria</taxon>
        <taxon>Pseudomonadati</taxon>
        <taxon>Pseudomonadota</taxon>
        <taxon>Alphaproteobacteria</taxon>
        <taxon>Hyphomicrobiales</taxon>
        <taxon>Rhizobiaceae</taxon>
        <taxon>Rhizobium/Agrobacterium group</taxon>
        <taxon>Neorhizobium</taxon>
    </lineage>
</organism>
<evidence type="ECO:0000259" key="1">
    <source>
        <dbReference type="Pfam" id="PF16461"/>
    </source>
</evidence>
<keyword evidence="3" id="KW-1185">Reference proteome</keyword>
<proteinExistence type="predicted"/>
<dbReference type="Gene3D" id="4.10.410.40">
    <property type="match status" value="1"/>
</dbReference>
<dbReference type="Pfam" id="PF16461">
    <property type="entry name" value="Phage_TTP_12"/>
    <property type="match status" value="1"/>
</dbReference>
<dbReference type="EMBL" id="CP123000">
    <property type="protein sequence ID" value="WGI68667.1"/>
    <property type="molecule type" value="Genomic_DNA"/>
</dbReference>
<dbReference type="RefSeq" id="WP_227701827.1">
    <property type="nucleotide sequence ID" value="NZ_CP123000.1"/>
</dbReference>
<sequence>MPDTKARIGHGITFEMADLATPTDMTYIEEIFDITLPSDTIDQVDASNMQSPNKTREFIDGMSDSGECSFSMNYVPGSTSDRALIAAKGKRKRVRVTFPNGCQFLFKGNLQSNERTAPTDDKMTADVSFKASGDYILTEPTAPRAIANPAIIGTAQVGVPLELEPGIWAGSLQFEYQWQVNNVDVVGATGLSYVPKTADVGSPVTCVVTAINDDFDTEVETAATANVIAA</sequence>
<protein>
    <submittedName>
        <fullName evidence="2">Phage tail tube protein</fullName>
    </submittedName>
</protein>
<feature type="domain" description="Lambda phage tail tube protein N-terminal" evidence="1">
    <location>
        <begin position="20"/>
        <end position="134"/>
    </location>
</feature>
<evidence type="ECO:0000313" key="2">
    <source>
        <dbReference type="EMBL" id="WGI68667.1"/>
    </source>
</evidence>
<gene>
    <name evidence="2" type="ORF">QEO92_00775</name>
</gene>
<dbReference type="Proteomes" id="UP001227095">
    <property type="component" value="Chromosome"/>
</dbReference>
<dbReference type="Gene3D" id="2.60.40.2700">
    <property type="match status" value="1"/>
</dbReference>
<evidence type="ECO:0000313" key="3">
    <source>
        <dbReference type="Proteomes" id="UP001227095"/>
    </source>
</evidence>
<dbReference type="InterPro" id="IPR032494">
    <property type="entry name" value="Phage_TTP_N"/>
</dbReference>